<comment type="caution">
    <text evidence="9">Lacks conserved residue(s) required for the propagation of feature annotation.</text>
</comment>
<evidence type="ECO:0000256" key="8">
    <source>
        <dbReference type="ARBA" id="ARBA00051542"/>
    </source>
</evidence>
<keyword evidence="7" id="KW-1015">Disulfide bond</keyword>
<keyword evidence="6 9" id="KW-0694">RNA-binding</keyword>
<keyword evidence="1 9" id="KW-0820">tRNA-binding</keyword>
<dbReference type="InterPro" id="IPR046884">
    <property type="entry name" value="MnmA-like_central"/>
</dbReference>
<dbReference type="SUPFAM" id="SSF52402">
    <property type="entry name" value="Adenine nucleotide alpha hydrolases-like"/>
    <property type="match status" value="1"/>
</dbReference>
<keyword evidence="4 9" id="KW-0547">Nucleotide-binding</keyword>
<dbReference type="PANTHER" id="PTHR11933:SF5">
    <property type="entry name" value="MITOCHONDRIAL TRNA-SPECIFIC 2-THIOURIDYLASE 1"/>
    <property type="match status" value="1"/>
</dbReference>
<evidence type="ECO:0000256" key="9">
    <source>
        <dbReference type="HAMAP-Rule" id="MF_00144"/>
    </source>
</evidence>
<dbReference type="HAMAP" id="MF_00144">
    <property type="entry name" value="tRNA_thiouridyl_MnmA"/>
    <property type="match status" value="1"/>
</dbReference>
<comment type="function">
    <text evidence="9">Catalyzes the 2-thiolation of uridine at the wobble position (U34) of tRNA, leading to the formation of s(2)U34.</text>
</comment>
<reference evidence="12 13" key="1">
    <citation type="journal article" date="2017" name="Arch. Microbiol.">
        <title>Mariprofundus micogutta sp. nov., a novel iron-oxidizing zetaproteobacterium isolated from a deep-sea hydrothermal field at the Bayonnaise knoll of the Izu-Ogasawara arc, and a description of Mariprofundales ord. nov. and Zetaproteobacteria classis nov.</title>
        <authorList>
            <person name="Makita H."/>
            <person name="Tanaka E."/>
            <person name="Mitsunobu S."/>
            <person name="Miyazaki M."/>
            <person name="Nunoura T."/>
            <person name="Uematsu K."/>
            <person name="Takaki Y."/>
            <person name="Nishi S."/>
            <person name="Shimamura S."/>
            <person name="Takai K."/>
        </authorList>
    </citation>
    <scope>NUCLEOTIDE SEQUENCE [LARGE SCALE GENOMIC DNA]</scope>
    <source>
        <strain evidence="12 13">ET2</strain>
    </source>
</reference>
<dbReference type="GO" id="GO:0103016">
    <property type="term" value="F:tRNA-uridine 2-sulfurtransferase activity"/>
    <property type="evidence" value="ECO:0007669"/>
    <property type="project" value="UniProtKB-EC"/>
</dbReference>
<gene>
    <name evidence="9" type="primary">mnmA</name>
    <name evidence="12" type="ORF">MMIC_P0028</name>
</gene>
<dbReference type="NCBIfam" id="NF001138">
    <property type="entry name" value="PRK00143.1"/>
    <property type="match status" value="1"/>
</dbReference>
<feature type="binding site" evidence="9">
    <location>
        <position position="146"/>
    </location>
    <ligand>
        <name>ATP</name>
        <dbReference type="ChEBI" id="CHEBI:30616"/>
    </ligand>
</feature>
<feature type="active site" description="Nucleophile" evidence="9">
    <location>
        <position position="122"/>
    </location>
</feature>
<feature type="region of interest" description="Interaction with tRNA" evidence="9">
    <location>
        <begin position="168"/>
        <end position="170"/>
    </location>
</feature>
<dbReference type="GO" id="GO:0005524">
    <property type="term" value="F:ATP binding"/>
    <property type="evidence" value="ECO:0007669"/>
    <property type="project" value="UniProtKB-KW"/>
</dbReference>
<feature type="domain" description="tRNA-specific 2-thiouridylase MnmA-like central" evidence="11">
    <location>
        <begin position="228"/>
        <end position="290"/>
    </location>
</feature>
<evidence type="ECO:0000256" key="3">
    <source>
        <dbReference type="ARBA" id="ARBA00022694"/>
    </source>
</evidence>
<evidence type="ECO:0000256" key="5">
    <source>
        <dbReference type="ARBA" id="ARBA00022840"/>
    </source>
</evidence>
<dbReference type="EC" id="2.8.1.13" evidence="9"/>
<dbReference type="NCBIfam" id="TIGR00420">
    <property type="entry name" value="trmU"/>
    <property type="match status" value="1"/>
</dbReference>
<dbReference type="FunFam" id="3.40.50.620:FF:000115">
    <property type="entry name" value="tRNA-specific 2-thiouridylase MnmA"/>
    <property type="match status" value="1"/>
</dbReference>
<evidence type="ECO:0000256" key="7">
    <source>
        <dbReference type="ARBA" id="ARBA00023157"/>
    </source>
</evidence>
<evidence type="ECO:0000256" key="4">
    <source>
        <dbReference type="ARBA" id="ARBA00022741"/>
    </source>
</evidence>
<feature type="site" description="Interaction with tRNA" evidence="9">
    <location>
        <position position="147"/>
    </location>
</feature>
<keyword evidence="2 9" id="KW-0808">Transferase</keyword>
<protein>
    <recommendedName>
        <fullName evidence="9">tRNA-specific 2-thiouridylase MnmA</fullName>
        <ecNumber evidence="9">2.8.1.13</ecNumber>
    </recommendedName>
</protein>
<dbReference type="AlphaFoldDB" id="A0A1L8CJQ7"/>
<dbReference type="InterPro" id="IPR046885">
    <property type="entry name" value="MnmA-like_C"/>
</dbReference>
<dbReference type="Pfam" id="PF20259">
    <property type="entry name" value="tRNA_Me_trans_M"/>
    <property type="match status" value="1"/>
</dbReference>
<keyword evidence="3 9" id="KW-0819">tRNA processing</keyword>
<evidence type="ECO:0000256" key="1">
    <source>
        <dbReference type="ARBA" id="ARBA00022555"/>
    </source>
</evidence>
<keyword evidence="5 9" id="KW-0067">ATP-binding</keyword>
<dbReference type="CDD" id="cd01998">
    <property type="entry name" value="MnmA_TRMU-like"/>
    <property type="match status" value="1"/>
</dbReference>
<comment type="catalytic activity">
    <reaction evidence="8 9">
        <text>S-sulfanyl-L-cysteinyl-[protein] + uridine(34) in tRNA + AH2 + ATP = 2-thiouridine(34) in tRNA + L-cysteinyl-[protein] + A + AMP + diphosphate + H(+)</text>
        <dbReference type="Rhea" id="RHEA:47032"/>
        <dbReference type="Rhea" id="RHEA-COMP:10131"/>
        <dbReference type="Rhea" id="RHEA-COMP:11726"/>
        <dbReference type="Rhea" id="RHEA-COMP:11727"/>
        <dbReference type="Rhea" id="RHEA-COMP:11728"/>
        <dbReference type="ChEBI" id="CHEBI:13193"/>
        <dbReference type="ChEBI" id="CHEBI:15378"/>
        <dbReference type="ChEBI" id="CHEBI:17499"/>
        <dbReference type="ChEBI" id="CHEBI:29950"/>
        <dbReference type="ChEBI" id="CHEBI:30616"/>
        <dbReference type="ChEBI" id="CHEBI:33019"/>
        <dbReference type="ChEBI" id="CHEBI:61963"/>
        <dbReference type="ChEBI" id="CHEBI:65315"/>
        <dbReference type="ChEBI" id="CHEBI:87170"/>
        <dbReference type="ChEBI" id="CHEBI:456215"/>
        <dbReference type="EC" id="2.8.1.13"/>
    </reaction>
</comment>
<feature type="binding site" evidence="9">
    <location>
        <position position="53"/>
    </location>
    <ligand>
        <name>ATP</name>
        <dbReference type="ChEBI" id="CHEBI:30616"/>
    </ligand>
</feature>
<dbReference type="EMBL" id="BDFD01000001">
    <property type="protein sequence ID" value="GAV19099.1"/>
    <property type="molecule type" value="Genomic_DNA"/>
</dbReference>
<comment type="similarity">
    <text evidence="9">Belongs to the MnmA/TRMU family.</text>
</comment>
<dbReference type="GO" id="GO:0005737">
    <property type="term" value="C:cytoplasm"/>
    <property type="evidence" value="ECO:0007669"/>
    <property type="project" value="UniProtKB-SubCell"/>
</dbReference>
<evidence type="ECO:0000256" key="2">
    <source>
        <dbReference type="ARBA" id="ARBA00022679"/>
    </source>
</evidence>
<accession>A0A1L8CJQ7</accession>
<name>A0A1L8CJQ7_9PROT</name>
<keyword evidence="9" id="KW-0963">Cytoplasm</keyword>
<comment type="subcellular location">
    <subcellularLocation>
        <location evidence="9">Cytoplasm</location>
    </subcellularLocation>
</comment>
<feature type="region of interest" description="Interaction with tRNA" evidence="9">
    <location>
        <begin position="322"/>
        <end position="323"/>
    </location>
</feature>
<comment type="caution">
    <text evidence="12">The sequence shown here is derived from an EMBL/GenBank/DDBJ whole genome shotgun (WGS) entry which is preliminary data.</text>
</comment>
<keyword evidence="13" id="KW-1185">Reference proteome</keyword>
<dbReference type="Proteomes" id="UP000231632">
    <property type="component" value="Unassembled WGS sequence"/>
</dbReference>
<dbReference type="Pfam" id="PF20258">
    <property type="entry name" value="tRNA_Me_trans_C"/>
    <property type="match status" value="1"/>
</dbReference>
<dbReference type="InterPro" id="IPR014729">
    <property type="entry name" value="Rossmann-like_a/b/a_fold"/>
</dbReference>
<dbReference type="RefSeq" id="WP_083530355.1">
    <property type="nucleotide sequence ID" value="NZ_BDFD01000001.1"/>
</dbReference>
<feature type="site" description="Interaction with tRNA" evidence="9">
    <location>
        <position position="354"/>
    </location>
</feature>
<feature type="domain" description="tRNA-specific 2-thiouridylase MnmA-like C-terminal" evidence="10">
    <location>
        <begin position="302"/>
        <end position="370"/>
    </location>
</feature>
<evidence type="ECO:0000256" key="6">
    <source>
        <dbReference type="ARBA" id="ARBA00022884"/>
    </source>
</evidence>
<proteinExistence type="inferred from homology"/>
<evidence type="ECO:0000313" key="12">
    <source>
        <dbReference type="EMBL" id="GAV19099.1"/>
    </source>
</evidence>
<evidence type="ECO:0000259" key="11">
    <source>
        <dbReference type="Pfam" id="PF20259"/>
    </source>
</evidence>
<dbReference type="InterPro" id="IPR023382">
    <property type="entry name" value="MnmA-like_central_sf"/>
</dbReference>
<feature type="binding site" evidence="9">
    <location>
        <begin position="27"/>
        <end position="34"/>
    </location>
    <ligand>
        <name>ATP</name>
        <dbReference type="ChEBI" id="CHEBI:30616"/>
    </ligand>
</feature>
<sequence>MSRSAEEIISRIVADLKPLQGVRVIAAMSGGVDSSVMAVLLKEAGLDVIGVFLNVWEYSREDVNRHGSCCSLEDSYDARRVADAIGIPFYAMDMQEEFRRDVIDPFINDYETGRTPNPCERCNRFVKFGALLKVADQLEARYVATGHYVQRTDAEDGIHIYKGNDAKKDQSYFLATTNRAQSERILFPVGGLEKDDTRKLARFFKLPTAEKHESQDICFIPAGDRIAFLKREGASAGFRPGNIVDLDGNYLGRHEGIAHYTLGQRKGLGLPNGPWHVVGLDGTIAEVVVAHPEDALISAVDIEEISWIRQPEAGETLTAKVRYQMRPAACSLRVEGECVHLIFDERQKPTAPGQVAAFYVGDELLGGGIVSKVCD</sequence>
<evidence type="ECO:0000313" key="13">
    <source>
        <dbReference type="Proteomes" id="UP000231632"/>
    </source>
</evidence>
<dbReference type="Gene3D" id="3.40.50.620">
    <property type="entry name" value="HUPs"/>
    <property type="match status" value="1"/>
</dbReference>
<evidence type="ECO:0000259" key="10">
    <source>
        <dbReference type="Pfam" id="PF20258"/>
    </source>
</evidence>
<dbReference type="Gene3D" id="2.30.30.280">
    <property type="entry name" value="Adenine nucleotide alpha hydrolases-like domains"/>
    <property type="match status" value="1"/>
</dbReference>
<dbReference type="PANTHER" id="PTHR11933">
    <property type="entry name" value="TRNA 5-METHYLAMINOMETHYL-2-THIOURIDYLATE -METHYLTRANSFERASE"/>
    <property type="match status" value="1"/>
</dbReference>
<feature type="active site" description="Cysteine persulfide intermediate" evidence="9">
    <location>
        <position position="218"/>
    </location>
</feature>
<dbReference type="GO" id="GO:0002143">
    <property type="term" value="P:tRNA wobble position uridine thiolation"/>
    <property type="evidence" value="ECO:0007669"/>
    <property type="project" value="TreeGrafter"/>
</dbReference>
<dbReference type="Gene3D" id="2.40.30.10">
    <property type="entry name" value="Translation factors"/>
    <property type="match status" value="1"/>
</dbReference>
<dbReference type="InterPro" id="IPR004506">
    <property type="entry name" value="MnmA-like"/>
</dbReference>
<organism evidence="12 13">
    <name type="scientific">Mariprofundus micogutta</name>
    <dbReference type="NCBI Taxonomy" id="1921010"/>
    <lineage>
        <taxon>Bacteria</taxon>
        <taxon>Pseudomonadati</taxon>
        <taxon>Pseudomonadota</taxon>
        <taxon>Candidatius Mariprofundia</taxon>
        <taxon>Mariprofundales</taxon>
        <taxon>Mariprofundaceae</taxon>
        <taxon>Mariprofundus</taxon>
    </lineage>
</organism>
<dbReference type="OrthoDB" id="5289218at2"/>
<dbReference type="Pfam" id="PF03054">
    <property type="entry name" value="tRNA_Me_trans"/>
    <property type="match status" value="1"/>
</dbReference>
<dbReference type="STRING" id="1921010.MMIC_P0028"/>
<dbReference type="GO" id="GO:0000049">
    <property type="term" value="F:tRNA binding"/>
    <property type="evidence" value="ECO:0007669"/>
    <property type="project" value="UniProtKB-KW"/>
</dbReference>